<dbReference type="GeneID" id="117673250"/>
<evidence type="ECO:0000313" key="10">
    <source>
        <dbReference type="RefSeq" id="XP_060539219.1"/>
    </source>
</evidence>
<dbReference type="PANTHER" id="PTHR21228">
    <property type="entry name" value="FAST LEU-RICH DOMAIN-CONTAINING"/>
    <property type="match status" value="1"/>
</dbReference>
<dbReference type="CDD" id="cd23739">
    <property type="entry name" value="TBRG4-like_N"/>
    <property type="match status" value="1"/>
</dbReference>
<comment type="subcellular location">
    <subcellularLocation>
        <location evidence="1">Mitochondrion matrix</location>
    </subcellularLocation>
</comment>
<dbReference type="GO" id="GO:0016301">
    <property type="term" value="F:kinase activity"/>
    <property type="evidence" value="ECO:0007669"/>
    <property type="project" value="UniProtKB-KW"/>
</dbReference>
<gene>
    <name evidence="10" type="primary">TBRG4</name>
</gene>
<dbReference type="Pfam" id="PF08368">
    <property type="entry name" value="FAST_2"/>
    <property type="match status" value="2"/>
</dbReference>
<keyword evidence="2" id="KW-0809">Transit peptide</keyword>
<dbReference type="RefSeq" id="XP_060539219.1">
    <property type="nucleotide sequence ID" value="XM_060683236.1"/>
</dbReference>
<dbReference type="PANTHER" id="PTHR21228:SF59">
    <property type="entry name" value="FAST KINASE DOMAIN-CONTAINING PROTEIN 4"/>
    <property type="match status" value="1"/>
</dbReference>
<evidence type="ECO:0000256" key="7">
    <source>
        <dbReference type="ARBA" id="ARBA00043220"/>
    </source>
</evidence>
<dbReference type="InterPro" id="IPR013579">
    <property type="entry name" value="FAST_2"/>
</dbReference>
<name>A0ABM3YSX8_PANGU</name>
<evidence type="ECO:0000256" key="2">
    <source>
        <dbReference type="ARBA" id="ARBA00022946"/>
    </source>
</evidence>
<evidence type="ECO:0000256" key="6">
    <source>
        <dbReference type="ARBA" id="ARBA00042265"/>
    </source>
</evidence>
<keyword evidence="3" id="KW-0496">Mitochondrion</keyword>
<protein>
    <recommendedName>
        <fullName evidence="5">FAST kinase domain-containing protein 4</fullName>
    </recommendedName>
    <alternativeName>
        <fullName evidence="7">Protein TBRG4</fullName>
    </alternativeName>
    <alternativeName>
        <fullName evidence="6">Transforming growth factor beta regulator 4</fullName>
    </alternativeName>
</protein>
<evidence type="ECO:0000256" key="1">
    <source>
        <dbReference type="ARBA" id="ARBA00004305"/>
    </source>
</evidence>
<dbReference type="InterPro" id="IPR010622">
    <property type="entry name" value="FAST_Leu-rich"/>
</dbReference>
<evidence type="ECO:0000256" key="3">
    <source>
        <dbReference type="ARBA" id="ARBA00023128"/>
    </source>
</evidence>
<evidence type="ECO:0000256" key="5">
    <source>
        <dbReference type="ARBA" id="ARBA00040471"/>
    </source>
</evidence>
<keyword evidence="10" id="KW-0808">Transferase</keyword>
<dbReference type="InterPro" id="IPR050870">
    <property type="entry name" value="FAST_kinase"/>
</dbReference>
<feature type="domain" description="RAP" evidence="8">
    <location>
        <begin position="687"/>
        <end position="745"/>
    </location>
</feature>
<dbReference type="Pfam" id="PF06743">
    <property type="entry name" value="FAST_1"/>
    <property type="match status" value="1"/>
</dbReference>
<evidence type="ECO:0000259" key="8">
    <source>
        <dbReference type="PROSITE" id="PS51286"/>
    </source>
</evidence>
<comment type="similarity">
    <text evidence="4">Belongs to the FAST kinase family.</text>
</comment>
<evidence type="ECO:0000313" key="9">
    <source>
        <dbReference type="Proteomes" id="UP001652622"/>
    </source>
</evidence>
<sequence>MAARLMHRWYMLCRTFSPLGLQAGQLTKAMRSSRPPFASMTTYNLSQVADISVKELESKPLEKSTRWEDLIMASSSVEELFSLEHLQDLGGNQAALMITRLSHLASQLKLDHEDILKDKRFQQLLHQTYKEASRIQQMVLINLLKSLYFLGVNPQQKELCSAEQELRWRLRGLSYRRLASLATYLAAYIPKDKPHELLTELFAQLEMRWAEIADASTIAMLMAKQGYLSLQLRERLEDKSLELAAHFSAEDIRRIAVVLAQQNLRSLPLLRAISYHFVQKHFAVQPDILLDLAFAFGKLNFHQTQMFQKICSDLLPHVSKLPPTDVVRCVKSFSYLKWLNLPVFEASAEYFIQNSKKFTLNQLINLLVSYARLNFHPSNKEDFYTKSHHILDGQLGSLNPSLLVDLVWSLCVLQQAEAIHFQTVLLPKFFFSFFGNWTPARQNSWLKLMHINTTAQLESPGYDGPFLPPDKLTLQDLGVDRTPTSLQTDVNAILAKVAGGEAKVRFDVHTPFGWKLDAEMLLDSENNPLPVAEFDGLSVDRPSKESLASGVRSSNPLDSSRFSYIAAGNWTPARQNSWLKLMHINTTAQLESPGYDGPFLPPDKLTLQDLGVDRTPTSLQTDVNAILAKVAGGEAKVRFDVHTPFGWKLDAEMLLDSENNPLPVAEFDGLSVDRPSKESLASGVRRLAFLLWEFPNFSSRSKDLLGRFVLERRHLQTAGFIVVEVPYHEWFNLNTEWKKTQYLKDKMQKALAKDLAD</sequence>
<organism evidence="9 10">
    <name type="scientific">Pantherophis guttatus</name>
    <name type="common">Corn snake</name>
    <name type="synonym">Elaphe guttata</name>
    <dbReference type="NCBI Taxonomy" id="94885"/>
    <lineage>
        <taxon>Eukaryota</taxon>
        <taxon>Metazoa</taxon>
        <taxon>Chordata</taxon>
        <taxon>Craniata</taxon>
        <taxon>Vertebrata</taxon>
        <taxon>Euteleostomi</taxon>
        <taxon>Lepidosauria</taxon>
        <taxon>Squamata</taxon>
        <taxon>Bifurcata</taxon>
        <taxon>Unidentata</taxon>
        <taxon>Episquamata</taxon>
        <taxon>Toxicofera</taxon>
        <taxon>Serpentes</taxon>
        <taxon>Colubroidea</taxon>
        <taxon>Colubridae</taxon>
        <taxon>Colubrinae</taxon>
        <taxon>Pantherophis</taxon>
    </lineage>
</organism>
<dbReference type="Pfam" id="PF08373">
    <property type="entry name" value="RAP"/>
    <property type="match status" value="1"/>
</dbReference>
<dbReference type="SMART" id="SM00952">
    <property type="entry name" value="RAP"/>
    <property type="match status" value="1"/>
</dbReference>
<dbReference type="Proteomes" id="UP001652622">
    <property type="component" value="Unplaced"/>
</dbReference>
<proteinExistence type="inferred from homology"/>
<keyword evidence="9" id="KW-1185">Reference proteome</keyword>
<reference evidence="10" key="1">
    <citation type="submission" date="2025-08" db="UniProtKB">
        <authorList>
            <consortium name="RefSeq"/>
        </authorList>
    </citation>
    <scope>IDENTIFICATION</scope>
    <source>
        <tissue evidence="10">Blood</tissue>
    </source>
</reference>
<evidence type="ECO:0000256" key="4">
    <source>
        <dbReference type="ARBA" id="ARBA00038281"/>
    </source>
</evidence>
<accession>A0ABM3YSX8</accession>
<dbReference type="InterPro" id="IPR013584">
    <property type="entry name" value="RAP"/>
</dbReference>
<keyword evidence="10" id="KW-0418">Kinase</keyword>
<dbReference type="PROSITE" id="PS51286">
    <property type="entry name" value="RAP"/>
    <property type="match status" value="1"/>
</dbReference>